<dbReference type="AlphaFoldDB" id="J3K2J3"/>
<evidence type="ECO:0000313" key="2">
    <source>
        <dbReference type="Proteomes" id="UP000001261"/>
    </source>
</evidence>
<reference evidence="2" key="2">
    <citation type="journal article" date="2010" name="Genome Res.">
        <title>Population genomic sequencing of Coccidioides fungi reveals recent hybridization and transposon control.</title>
        <authorList>
            <person name="Neafsey D.E."/>
            <person name="Barker B.M."/>
            <person name="Sharpton T.J."/>
            <person name="Stajich J.E."/>
            <person name="Park D.J."/>
            <person name="Whiston E."/>
            <person name="Hung C.-Y."/>
            <person name="McMahan C."/>
            <person name="White J."/>
            <person name="Sykes S."/>
            <person name="Heiman D."/>
            <person name="Young S."/>
            <person name="Zeng Q."/>
            <person name="Abouelleil A."/>
            <person name="Aftuck L."/>
            <person name="Bessette D."/>
            <person name="Brown A."/>
            <person name="FitzGerald M."/>
            <person name="Lui A."/>
            <person name="Macdonald J.P."/>
            <person name="Priest M."/>
            <person name="Orbach M.J."/>
            <person name="Galgiani J.N."/>
            <person name="Kirkland T.N."/>
            <person name="Cole G.T."/>
            <person name="Birren B.W."/>
            <person name="Henn M.R."/>
            <person name="Taylor J.W."/>
            <person name="Rounsley S.D."/>
        </authorList>
    </citation>
    <scope>GENOME REANNOTATION</scope>
    <source>
        <strain evidence="2">RS</strain>
    </source>
</reference>
<gene>
    <name evidence="1" type="ORF">CIMG_09517</name>
</gene>
<dbReference type="Proteomes" id="UP000001261">
    <property type="component" value="Unassembled WGS sequence"/>
</dbReference>
<reference evidence="2" key="1">
    <citation type="journal article" date="2009" name="Genome Res.">
        <title>Comparative genomic analyses of the human fungal pathogens Coccidioides and their relatives.</title>
        <authorList>
            <person name="Sharpton T.J."/>
            <person name="Stajich J.E."/>
            <person name="Rounsley S.D."/>
            <person name="Gardner M.J."/>
            <person name="Wortman J.R."/>
            <person name="Jordar V.S."/>
            <person name="Maiti R."/>
            <person name="Kodira C.D."/>
            <person name="Neafsey D.E."/>
            <person name="Zeng Q."/>
            <person name="Hung C.-Y."/>
            <person name="McMahan C."/>
            <person name="Muszewska A."/>
            <person name="Grynberg M."/>
            <person name="Mandel M.A."/>
            <person name="Kellner E.M."/>
            <person name="Barker B.M."/>
            <person name="Galgiani J.N."/>
            <person name="Orbach M.J."/>
            <person name="Kirkland T.N."/>
            <person name="Cole G.T."/>
            <person name="Henn M.R."/>
            <person name="Birren B.W."/>
            <person name="Taylor J.W."/>
        </authorList>
    </citation>
    <scope>NUCLEOTIDE SEQUENCE [LARGE SCALE GENOMIC DNA]</scope>
    <source>
        <strain evidence="2">RS</strain>
    </source>
</reference>
<dbReference type="RefSeq" id="XP_001239896.2">
    <property type="nucleotide sequence ID" value="XM_001239895.2"/>
</dbReference>
<protein>
    <submittedName>
        <fullName evidence="1">Uncharacterized protein</fullName>
    </submittedName>
</protein>
<dbReference type="KEGG" id="cim:CIMG_09517"/>
<dbReference type="EMBL" id="GG704915">
    <property type="protein sequence ID" value="EAS28313.3"/>
    <property type="molecule type" value="Genomic_DNA"/>
</dbReference>
<dbReference type="InParanoid" id="J3K2J3"/>
<name>J3K2J3_COCIM</name>
<keyword evidence="2" id="KW-1185">Reference proteome</keyword>
<sequence length="261" mass="29562">MLRNIPPYSVESETAEVSLGGTVYIYYIVHRSQSLHMYGVLVIKQAFGDFQPLRKTQLLTIPTVCYLSFLATANRFCARASTEFTSFIIHRMVNVLSKAFSCPFGNTKTCLHIPIVELDTSIAPYRTPPWKSTDVKIASYFSTRRSGPCRPSRPAPTPNLTRFSGVSRSVNQVTPLLRGRSRISEYHFGARPGSVLRHAALQYPPTWLVSMKLASYSRRGREDFNRMRGAYKHMPKKTYYPAPHAEPNVGVPLTRADRHFT</sequence>
<proteinExistence type="predicted"/>
<accession>J3K2J3</accession>
<evidence type="ECO:0000313" key="1">
    <source>
        <dbReference type="EMBL" id="EAS28313.3"/>
    </source>
</evidence>
<organism evidence="1 2">
    <name type="scientific">Coccidioides immitis (strain RS)</name>
    <name type="common">Valley fever fungus</name>
    <dbReference type="NCBI Taxonomy" id="246410"/>
    <lineage>
        <taxon>Eukaryota</taxon>
        <taxon>Fungi</taxon>
        <taxon>Dikarya</taxon>
        <taxon>Ascomycota</taxon>
        <taxon>Pezizomycotina</taxon>
        <taxon>Eurotiomycetes</taxon>
        <taxon>Eurotiomycetidae</taxon>
        <taxon>Onygenales</taxon>
        <taxon>Onygenaceae</taxon>
        <taxon>Coccidioides</taxon>
    </lineage>
</organism>
<dbReference type="VEuPathDB" id="FungiDB:CIMG_09517"/>
<dbReference type="GeneID" id="4558884"/>